<evidence type="ECO:0000313" key="2">
    <source>
        <dbReference type="EMBL" id="TDU70860.1"/>
    </source>
</evidence>
<dbReference type="Proteomes" id="UP000295662">
    <property type="component" value="Unassembled WGS sequence"/>
</dbReference>
<dbReference type="RefSeq" id="WP_133795067.1">
    <property type="nucleotide sequence ID" value="NZ_SOCA01000003.1"/>
</dbReference>
<name>A0A4R7RY64_9BACT</name>
<organism evidence="2 3">
    <name type="scientific">Prosthecobacter fusiformis</name>
    <dbReference type="NCBI Taxonomy" id="48464"/>
    <lineage>
        <taxon>Bacteria</taxon>
        <taxon>Pseudomonadati</taxon>
        <taxon>Verrucomicrobiota</taxon>
        <taxon>Verrucomicrobiia</taxon>
        <taxon>Verrucomicrobiales</taxon>
        <taxon>Verrucomicrobiaceae</taxon>
        <taxon>Prosthecobacter</taxon>
    </lineage>
</organism>
<evidence type="ECO:0000256" key="1">
    <source>
        <dbReference type="SAM" id="Phobius"/>
    </source>
</evidence>
<feature type="transmembrane region" description="Helical" evidence="1">
    <location>
        <begin position="96"/>
        <end position="115"/>
    </location>
</feature>
<dbReference type="EMBL" id="SOCA01000003">
    <property type="protein sequence ID" value="TDU70860.1"/>
    <property type="molecule type" value="Genomic_DNA"/>
</dbReference>
<keyword evidence="1" id="KW-1133">Transmembrane helix</keyword>
<gene>
    <name evidence="2" type="ORF">EI77_01978</name>
</gene>
<comment type="caution">
    <text evidence="2">The sequence shown here is derived from an EMBL/GenBank/DDBJ whole genome shotgun (WGS) entry which is preliminary data.</text>
</comment>
<keyword evidence="1" id="KW-0472">Membrane</keyword>
<keyword evidence="1" id="KW-0812">Transmembrane</keyword>
<reference evidence="2 3" key="1">
    <citation type="submission" date="2019-03" db="EMBL/GenBank/DDBJ databases">
        <title>Genomic Encyclopedia of Archaeal and Bacterial Type Strains, Phase II (KMG-II): from individual species to whole genera.</title>
        <authorList>
            <person name="Goeker M."/>
        </authorList>
    </citation>
    <scope>NUCLEOTIDE SEQUENCE [LARGE SCALE GENOMIC DNA]</scope>
    <source>
        <strain evidence="2 3">ATCC 25309</strain>
    </source>
</reference>
<dbReference type="AlphaFoldDB" id="A0A4R7RY64"/>
<proteinExistence type="predicted"/>
<dbReference type="OrthoDB" id="5382880at2"/>
<keyword evidence="3" id="KW-1185">Reference proteome</keyword>
<accession>A0A4R7RY64</accession>
<protein>
    <submittedName>
        <fullName evidence="2">Uncharacterized protein</fullName>
    </submittedName>
</protein>
<sequence length="118" mass="13533">MTAAVCLECGHMKTGAWKRCPGCRHLPKSLEDRARHLITTDHYLSHEKLEAVSQQIQAGQAPQFVDTQVQAVMQQLQSIENDPREIKRRRWLKLKVHLILLTLGGLIITAVWLWLSSR</sequence>
<evidence type="ECO:0000313" key="3">
    <source>
        <dbReference type="Proteomes" id="UP000295662"/>
    </source>
</evidence>